<dbReference type="InterPro" id="IPR036388">
    <property type="entry name" value="WH-like_DNA-bd_sf"/>
</dbReference>
<dbReference type="Pfam" id="PF03466">
    <property type="entry name" value="LysR_substrate"/>
    <property type="match status" value="1"/>
</dbReference>
<gene>
    <name evidence="6" type="ORF">ACFSUD_01925</name>
</gene>
<dbReference type="SUPFAM" id="SSF53850">
    <property type="entry name" value="Periplasmic binding protein-like II"/>
    <property type="match status" value="1"/>
</dbReference>
<dbReference type="PANTHER" id="PTHR30537:SF74">
    <property type="entry name" value="HTH-TYPE TRANSCRIPTIONAL REGULATOR TRPI"/>
    <property type="match status" value="1"/>
</dbReference>
<comment type="caution">
    <text evidence="6">The sequence shown here is derived from an EMBL/GenBank/DDBJ whole genome shotgun (WGS) entry which is preliminary data.</text>
</comment>
<dbReference type="PROSITE" id="PS50931">
    <property type="entry name" value="HTH_LYSR"/>
    <property type="match status" value="1"/>
</dbReference>
<keyword evidence="3" id="KW-0238">DNA-binding</keyword>
<evidence type="ECO:0000256" key="2">
    <source>
        <dbReference type="ARBA" id="ARBA00023015"/>
    </source>
</evidence>
<dbReference type="EMBL" id="JBHUMP010000001">
    <property type="protein sequence ID" value="MFD2738318.1"/>
    <property type="molecule type" value="Genomic_DNA"/>
</dbReference>
<reference evidence="7" key="1">
    <citation type="journal article" date="2019" name="Int. J. Syst. Evol. Microbiol.">
        <title>The Global Catalogue of Microorganisms (GCM) 10K type strain sequencing project: providing services to taxonomists for standard genome sequencing and annotation.</title>
        <authorList>
            <consortium name="The Broad Institute Genomics Platform"/>
            <consortium name="The Broad Institute Genome Sequencing Center for Infectious Disease"/>
            <person name="Wu L."/>
            <person name="Ma J."/>
        </authorList>
    </citation>
    <scope>NUCLEOTIDE SEQUENCE [LARGE SCALE GENOMIC DNA]</scope>
    <source>
        <strain evidence="7">TISTR 2562</strain>
    </source>
</reference>
<dbReference type="InterPro" id="IPR005119">
    <property type="entry name" value="LysR_subst-bd"/>
</dbReference>
<organism evidence="6 7">
    <name type="scientific">Sulfitobacter aestuarii</name>
    <dbReference type="NCBI Taxonomy" id="2161676"/>
    <lineage>
        <taxon>Bacteria</taxon>
        <taxon>Pseudomonadati</taxon>
        <taxon>Pseudomonadota</taxon>
        <taxon>Alphaproteobacteria</taxon>
        <taxon>Rhodobacterales</taxon>
        <taxon>Roseobacteraceae</taxon>
        <taxon>Sulfitobacter</taxon>
    </lineage>
</organism>
<dbReference type="Gene3D" id="1.10.10.10">
    <property type="entry name" value="Winged helix-like DNA-binding domain superfamily/Winged helix DNA-binding domain"/>
    <property type="match status" value="1"/>
</dbReference>
<dbReference type="Pfam" id="PF00126">
    <property type="entry name" value="HTH_1"/>
    <property type="match status" value="1"/>
</dbReference>
<sequence length="298" mass="33106">MDRNSLPPLNWLRAFEAAARHLSFTGAARDLNMTQSAVSQQVKALEGHLGRPLFYRRARILELTQTGLTYLPVVRDAFRTLSQGTRAITRASGDVLRIQCNLSFAVYWLAPRLPRFQAAHPDVQLYLSTELWEPRDIAEGIDIEIRYSLRPADTVLAELLHRDAYYPVCAPGYAVTLADLTAQPLYDCSNMMGSWAGWAEEQDMDWPQPPITYFTTYSMPLAVALSGGGLALGHDAIAADLIVQGRLVAPFSHRATMQEAYYLIQSAPAQGMASAQVFVTWLRAELAAFQSERLATQA</sequence>
<keyword evidence="2" id="KW-0805">Transcription regulation</keyword>
<dbReference type="InterPro" id="IPR000847">
    <property type="entry name" value="LysR_HTH_N"/>
</dbReference>
<dbReference type="InterPro" id="IPR036390">
    <property type="entry name" value="WH_DNA-bd_sf"/>
</dbReference>
<dbReference type="PANTHER" id="PTHR30537">
    <property type="entry name" value="HTH-TYPE TRANSCRIPTIONAL REGULATOR"/>
    <property type="match status" value="1"/>
</dbReference>
<dbReference type="RefSeq" id="WP_386370926.1">
    <property type="nucleotide sequence ID" value="NZ_JBHUMP010000001.1"/>
</dbReference>
<evidence type="ECO:0000256" key="1">
    <source>
        <dbReference type="ARBA" id="ARBA00009437"/>
    </source>
</evidence>
<keyword evidence="7" id="KW-1185">Reference proteome</keyword>
<dbReference type="PRINTS" id="PR00039">
    <property type="entry name" value="HTHLYSR"/>
</dbReference>
<evidence type="ECO:0000313" key="6">
    <source>
        <dbReference type="EMBL" id="MFD2738318.1"/>
    </source>
</evidence>
<dbReference type="InterPro" id="IPR058163">
    <property type="entry name" value="LysR-type_TF_proteobact-type"/>
</dbReference>
<feature type="domain" description="HTH lysR-type" evidence="5">
    <location>
        <begin position="7"/>
        <end position="64"/>
    </location>
</feature>
<proteinExistence type="inferred from homology"/>
<keyword evidence="4" id="KW-0804">Transcription</keyword>
<name>A0ABW5TXG5_9RHOB</name>
<evidence type="ECO:0000256" key="4">
    <source>
        <dbReference type="ARBA" id="ARBA00023163"/>
    </source>
</evidence>
<comment type="similarity">
    <text evidence="1">Belongs to the LysR transcriptional regulatory family.</text>
</comment>
<protein>
    <submittedName>
        <fullName evidence="6">LysR substrate-binding domain-containing protein</fullName>
    </submittedName>
</protein>
<evidence type="ECO:0000313" key="7">
    <source>
        <dbReference type="Proteomes" id="UP001597474"/>
    </source>
</evidence>
<dbReference type="SUPFAM" id="SSF46785">
    <property type="entry name" value="Winged helix' DNA-binding domain"/>
    <property type="match status" value="1"/>
</dbReference>
<dbReference type="Gene3D" id="3.40.190.10">
    <property type="entry name" value="Periplasmic binding protein-like II"/>
    <property type="match status" value="2"/>
</dbReference>
<dbReference type="Proteomes" id="UP001597474">
    <property type="component" value="Unassembled WGS sequence"/>
</dbReference>
<evidence type="ECO:0000259" key="5">
    <source>
        <dbReference type="PROSITE" id="PS50931"/>
    </source>
</evidence>
<evidence type="ECO:0000256" key="3">
    <source>
        <dbReference type="ARBA" id="ARBA00023125"/>
    </source>
</evidence>
<accession>A0ABW5TXG5</accession>